<keyword evidence="3" id="KW-0479">Metal-binding</keyword>
<dbReference type="PROSITE" id="PS51379">
    <property type="entry name" value="4FE4S_FER_2"/>
    <property type="match status" value="1"/>
</dbReference>
<dbReference type="AlphaFoldDB" id="A0A286E4T2"/>
<keyword evidence="7" id="KW-0472">Membrane</keyword>
<proteinExistence type="predicted"/>
<keyword evidence="7" id="KW-1133">Transmembrane helix</keyword>
<name>A0A286E4T2_9NEIS</name>
<evidence type="ECO:0000256" key="7">
    <source>
        <dbReference type="SAM" id="Phobius"/>
    </source>
</evidence>
<dbReference type="Gene3D" id="2.60.40.10">
    <property type="entry name" value="Immunoglobulins"/>
    <property type="match status" value="1"/>
</dbReference>
<feature type="transmembrane region" description="Helical" evidence="7">
    <location>
        <begin position="340"/>
        <end position="359"/>
    </location>
</feature>
<dbReference type="InterPro" id="IPR014116">
    <property type="entry name" value="Cyt_c_oxidase_cbb3_FixG"/>
</dbReference>
<keyword evidence="2" id="KW-0004">4Fe-4S</keyword>
<dbReference type="EMBL" id="OCNF01000003">
    <property type="protein sequence ID" value="SOD65915.1"/>
    <property type="molecule type" value="Genomic_DNA"/>
</dbReference>
<dbReference type="NCBIfam" id="TIGR02745">
    <property type="entry name" value="ccoG_rdxA_fixG"/>
    <property type="match status" value="1"/>
</dbReference>
<dbReference type="GO" id="GO:0005886">
    <property type="term" value="C:plasma membrane"/>
    <property type="evidence" value="ECO:0007669"/>
    <property type="project" value="TreeGrafter"/>
</dbReference>
<keyword evidence="7" id="KW-0812">Transmembrane</keyword>
<dbReference type="InterPro" id="IPR051684">
    <property type="entry name" value="Electron_Trans/Redox"/>
</dbReference>
<keyword evidence="10" id="KW-1185">Reference proteome</keyword>
<keyword evidence="5" id="KW-0408">Iron</keyword>
<evidence type="ECO:0000313" key="10">
    <source>
        <dbReference type="Proteomes" id="UP000219669"/>
    </source>
</evidence>
<accession>A0A286E4T2</accession>
<evidence type="ECO:0000256" key="3">
    <source>
        <dbReference type="ARBA" id="ARBA00022723"/>
    </source>
</evidence>
<feature type="transmembrane region" description="Helical" evidence="7">
    <location>
        <begin position="85"/>
        <end position="102"/>
    </location>
</feature>
<dbReference type="SUPFAM" id="SSF54862">
    <property type="entry name" value="4Fe-4S ferredoxins"/>
    <property type="match status" value="1"/>
</dbReference>
<dbReference type="Proteomes" id="UP000219669">
    <property type="component" value="Unassembled WGS sequence"/>
</dbReference>
<dbReference type="RefSeq" id="WP_097113532.1">
    <property type="nucleotide sequence ID" value="NZ_CP083931.1"/>
</dbReference>
<organism evidence="9 10">
    <name type="scientific">Alysiella filiformis DSM 16848</name>
    <dbReference type="NCBI Taxonomy" id="1120981"/>
    <lineage>
        <taxon>Bacteria</taxon>
        <taxon>Pseudomonadati</taxon>
        <taxon>Pseudomonadota</taxon>
        <taxon>Betaproteobacteria</taxon>
        <taxon>Neisseriales</taxon>
        <taxon>Neisseriaceae</taxon>
        <taxon>Alysiella</taxon>
    </lineage>
</organism>
<dbReference type="GO" id="GO:0051539">
    <property type="term" value="F:4 iron, 4 sulfur cluster binding"/>
    <property type="evidence" value="ECO:0007669"/>
    <property type="project" value="UniProtKB-KW"/>
</dbReference>
<dbReference type="PANTHER" id="PTHR30176:SF3">
    <property type="entry name" value="FERREDOXIN-TYPE PROTEIN NAPH"/>
    <property type="match status" value="1"/>
</dbReference>
<evidence type="ECO:0000256" key="6">
    <source>
        <dbReference type="ARBA" id="ARBA00023014"/>
    </source>
</evidence>
<dbReference type="GO" id="GO:0046872">
    <property type="term" value="F:metal ion binding"/>
    <property type="evidence" value="ECO:0007669"/>
    <property type="project" value="UniProtKB-KW"/>
</dbReference>
<dbReference type="PANTHER" id="PTHR30176">
    <property type="entry name" value="FERREDOXIN-TYPE PROTEIN NAPH"/>
    <property type="match status" value="1"/>
</dbReference>
<dbReference type="InterPro" id="IPR032879">
    <property type="entry name" value="FixG_C"/>
</dbReference>
<dbReference type="InterPro" id="IPR017896">
    <property type="entry name" value="4Fe4S_Fe-S-bd"/>
</dbReference>
<evidence type="ECO:0000256" key="5">
    <source>
        <dbReference type="ARBA" id="ARBA00023004"/>
    </source>
</evidence>
<dbReference type="Pfam" id="PF11614">
    <property type="entry name" value="FixG_C"/>
    <property type="match status" value="1"/>
</dbReference>
<feature type="domain" description="4Fe-4S ferredoxin-type" evidence="8">
    <location>
        <begin position="256"/>
        <end position="285"/>
    </location>
</feature>
<keyword evidence="6" id="KW-0411">Iron-sulfur</keyword>
<dbReference type="InterPro" id="IPR009051">
    <property type="entry name" value="Helical_ferredxn"/>
</dbReference>
<sequence length="477" mass="54284">MSEPENKPKPEVKEQVVQLYKKTERIHPKKADGKYANIRIFMIIATQLFFYGVPWLMWNGRQAVWFDILGRHFYIFGMVFEPADLLYLTGLLIVSAFGLFWWTTVAGRLWCGYSCPQTVYTEIMLWIDHLVEGDRNKRLKLDKEPWHFRKIRIKLTKYLLIFAVAAWTGITFAGWFTPIREFVPAIFNGTAGNVALGTAAVYGLITWLFGHIMREQVCLHMCPYARFQSAMFDHDTLVISYDTARGEPRGARKKNAKPEDKPLGDCINCMACVQVCPVGIDIRDGLQYQCIGCAACIDACNEIMDKMNYPRGLIRYTTEAVLQREYTDADIKKRLLRPKVVGYGLALALAVVGLIAGVATRQTMQIDIIKDRGVMVRTNKQGLLENAYTLHISNASDDVQIVTAKVQGFEDIYLTGLPENGIAVPPRQIINVPVQVATQPEYARKGSHPIEFTFQYRLEQGEQAIREIREKTTFMGE</sequence>
<dbReference type="Pfam" id="PF13746">
    <property type="entry name" value="Fer4_18"/>
    <property type="match status" value="1"/>
</dbReference>
<reference evidence="9 10" key="1">
    <citation type="submission" date="2017-09" db="EMBL/GenBank/DDBJ databases">
        <authorList>
            <person name="Ehlers B."/>
            <person name="Leendertz F.H."/>
        </authorList>
    </citation>
    <scope>NUCLEOTIDE SEQUENCE [LARGE SCALE GENOMIC DNA]</scope>
    <source>
        <strain evidence="9 10">DSM 16848</strain>
    </source>
</reference>
<gene>
    <name evidence="9" type="ORF">SAMN02746062_00437</name>
</gene>
<feature type="transmembrane region" description="Helical" evidence="7">
    <location>
        <begin position="182"/>
        <end position="205"/>
    </location>
</feature>
<evidence type="ECO:0000256" key="1">
    <source>
        <dbReference type="ARBA" id="ARBA00022448"/>
    </source>
</evidence>
<dbReference type="PROSITE" id="PS00198">
    <property type="entry name" value="4FE4S_FER_1"/>
    <property type="match status" value="1"/>
</dbReference>
<feature type="transmembrane region" description="Helical" evidence="7">
    <location>
        <begin position="38"/>
        <end position="58"/>
    </location>
</feature>
<evidence type="ECO:0000259" key="8">
    <source>
        <dbReference type="PROSITE" id="PS51379"/>
    </source>
</evidence>
<dbReference type="InterPro" id="IPR013783">
    <property type="entry name" value="Ig-like_fold"/>
</dbReference>
<keyword evidence="4" id="KW-0249">Electron transport</keyword>
<evidence type="ECO:0000256" key="2">
    <source>
        <dbReference type="ARBA" id="ARBA00022485"/>
    </source>
</evidence>
<dbReference type="OrthoDB" id="9811700at2"/>
<evidence type="ECO:0000256" key="4">
    <source>
        <dbReference type="ARBA" id="ARBA00022982"/>
    </source>
</evidence>
<dbReference type="InterPro" id="IPR017900">
    <property type="entry name" value="4Fe4S_Fe_S_CS"/>
</dbReference>
<dbReference type="Pfam" id="PF12801">
    <property type="entry name" value="Fer4_5"/>
    <property type="match status" value="1"/>
</dbReference>
<evidence type="ECO:0000313" key="9">
    <source>
        <dbReference type="EMBL" id="SOD65915.1"/>
    </source>
</evidence>
<keyword evidence="1" id="KW-0813">Transport</keyword>
<feature type="transmembrane region" description="Helical" evidence="7">
    <location>
        <begin position="158"/>
        <end position="176"/>
    </location>
</feature>
<protein>
    <submittedName>
        <fullName evidence="9">Cytochrome c oxidase accessory protein FixG</fullName>
    </submittedName>
</protein>
<dbReference type="FunFam" id="1.10.1060.10:FF:000015">
    <property type="entry name" value="Cytochrome c oxidase accessory protein CcoG"/>
    <property type="match status" value="1"/>
</dbReference>
<dbReference type="Gene3D" id="1.10.1060.10">
    <property type="entry name" value="Alpha-helical ferredoxin"/>
    <property type="match status" value="1"/>
</dbReference>